<keyword evidence="3" id="KW-1185">Reference proteome</keyword>
<dbReference type="EMBL" id="JALDYZ010000002">
    <property type="protein sequence ID" value="MDI7921157.1"/>
    <property type="molecule type" value="Genomic_DNA"/>
</dbReference>
<organism evidence="2 3">
    <name type="scientific">Ferirhizobium litorale</name>
    <dbReference type="NCBI Taxonomy" id="2927786"/>
    <lineage>
        <taxon>Bacteria</taxon>
        <taxon>Pseudomonadati</taxon>
        <taxon>Pseudomonadota</taxon>
        <taxon>Alphaproteobacteria</taxon>
        <taxon>Hyphomicrobiales</taxon>
        <taxon>Rhizobiaceae</taxon>
        <taxon>Ferirhizobium</taxon>
    </lineage>
</organism>
<evidence type="ECO:0008006" key="4">
    <source>
        <dbReference type="Google" id="ProtNLM"/>
    </source>
</evidence>
<accession>A0AAE3Q8E7</accession>
<evidence type="ECO:0000313" key="3">
    <source>
        <dbReference type="Proteomes" id="UP001161580"/>
    </source>
</evidence>
<dbReference type="AlphaFoldDB" id="A0AAE3Q8E7"/>
<protein>
    <recommendedName>
        <fullName evidence="4">Lipoprotein</fullName>
    </recommendedName>
</protein>
<keyword evidence="1" id="KW-0732">Signal</keyword>
<feature type="signal peptide" evidence="1">
    <location>
        <begin position="1"/>
        <end position="20"/>
    </location>
</feature>
<dbReference type="Proteomes" id="UP001161580">
    <property type="component" value="Unassembled WGS sequence"/>
</dbReference>
<dbReference type="PROSITE" id="PS51257">
    <property type="entry name" value="PROKAR_LIPOPROTEIN"/>
    <property type="match status" value="1"/>
</dbReference>
<name>A0AAE3Q8E7_9HYPH</name>
<feature type="chain" id="PRO_5042257474" description="Lipoprotein" evidence="1">
    <location>
        <begin position="21"/>
        <end position="45"/>
    </location>
</feature>
<dbReference type="RefSeq" id="WP_311794246.1">
    <property type="nucleotide sequence ID" value="NZ_JALDYZ010000002.1"/>
</dbReference>
<sequence>MKQFVVMIAMAYLLAGCATSGGGDGPTVKCDTYIQSNADAGTMCY</sequence>
<gene>
    <name evidence="2" type="ORF">MRS75_03555</name>
</gene>
<evidence type="ECO:0000256" key="1">
    <source>
        <dbReference type="SAM" id="SignalP"/>
    </source>
</evidence>
<evidence type="ECO:0000313" key="2">
    <source>
        <dbReference type="EMBL" id="MDI7921157.1"/>
    </source>
</evidence>
<comment type="caution">
    <text evidence="2">The sequence shown here is derived from an EMBL/GenBank/DDBJ whole genome shotgun (WGS) entry which is preliminary data.</text>
</comment>
<reference evidence="2" key="1">
    <citation type="submission" date="2022-03" db="EMBL/GenBank/DDBJ databases">
        <title>Fererhizobium litorale gen. nov., sp. nov., isolated from sandy sediments of the Sea of Japan seashore.</title>
        <authorList>
            <person name="Romanenko L."/>
            <person name="Kurilenko V."/>
            <person name="Otstavnykh N."/>
            <person name="Svetashev V."/>
            <person name="Tekutyeva L."/>
            <person name="Isaeva M."/>
            <person name="Mikhailov V."/>
        </authorList>
    </citation>
    <scope>NUCLEOTIDE SEQUENCE</scope>
    <source>
        <strain evidence="2">KMM 9576</strain>
    </source>
</reference>
<proteinExistence type="predicted"/>